<dbReference type="GO" id="GO:0016787">
    <property type="term" value="F:hydrolase activity"/>
    <property type="evidence" value="ECO:0007669"/>
    <property type="project" value="UniProtKB-KW"/>
</dbReference>
<evidence type="ECO:0000313" key="2">
    <source>
        <dbReference type="EMBL" id="EOO02639.1"/>
    </source>
</evidence>
<dbReference type="PANTHER" id="PTHR36183">
    <property type="entry name" value="BETA-GLUCURONIDASE"/>
    <property type="match status" value="1"/>
</dbReference>
<proteinExistence type="predicted"/>
<dbReference type="HOGENOM" id="CLU_022148_0_1_1"/>
<dbReference type="EMBL" id="KB932907">
    <property type="protein sequence ID" value="EOO02639.1"/>
    <property type="molecule type" value="Genomic_DNA"/>
</dbReference>
<evidence type="ECO:0000259" key="1">
    <source>
        <dbReference type="Pfam" id="PF16862"/>
    </source>
</evidence>
<accession>R8BTK4</accession>
<reference evidence="3" key="1">
    <citation type="journal article" date="2013" name="Genome Announc.">
        <title>Draft genome sequence of the ascomycete Phaeoacremonium aleophilum strain UCR-PA7, a causal agent of the esca disease complex in grapevines.</title>
        <authorList>
            <person name="Blanco-Ulate B."/>
            <person name="Rolshausen P."/>
            <person name="Cantu D."/>
        </authorList>
    </citation>
    <scope>NUCLEOTIDE SEQUENCE [LARGE SCALE GENOMIC DNA]</scope>
    <source>
        <strain evidence="3">UCR-PA7</strain>
    </source>
</reference>
<dbReference type="InterPro" id="IPR017853">
    <property type="entry name" value="GH"/>
</dbReference>
<dbReference type="RefSeq" id="XP_007912619.1">
    <property type="nucleotide sequence ID" value="XM_007914428.1"/>
</dbReference>
<dbReference type="GeneID" id="19322040"/>
<dbReference type="InterPro" id="IPR031728">
    <property type="entry name" value="GlcAase_C"/>
</dbReference>
<dbReference type="Gene3D" id="3.20.20.80">
    <property type="entry name" value="Glycosidases"/>
    <property type="match status" value="1"/>
</dbReference>
<evidence type="ECO:0000313" key="3">
    <source>
        <dbReference type="Proteomes" id="UP000014074"/>
    </source>
</evidence>
<dbReference type="KEGG" id="tmn:UCRPA7_1849"/>
<protein>
    <submittedName>
        <fullName evidence="2">Putative glycoside hydrolase family 79 protein</fullName>
    </submittedName>
</protein>
<dbReference type="InterPro" id="IPR052974">
    <property type="entry name" value="GH79_Enzymes"/>
</dbReference>
<keyword evidence="2" id="KW-0378">Hydrolase</keyword>
<dbReference type="PANTHER" id="PTHR36183:SF2">
    <property type="entry name" value="BETA-GLUCURONIDASE C-TERMINAL DOMAIN-CONTAINING PROTEIN"/>
    <property type="match status" value="1"/>
</dbReference>
<gene>
    <name evidence="2" type="ORF">UCRPA7_1849</name>
</gene>
<organism evidence="2 3">
    <name type="scientific">Phaeoacremonium minimum (strain UCR-PA7)</name>
    <name type="common">Esca disease fungus</name>
    <name type="synonym">Togninia minima</name>
    <dbReference type="NCBI Taxonomy" id="1286976"/>
    <lineage>
        <taxon>Eukaryota</taxon>
        <taxon>Fungi</taxon>
        <taxon>Dikarya</taxon>
        <taxon>Ascomycota</taxon>
        <taxon>Pezizomycotina</taxon>
        <taxon>Sordariomycetes</taxon>
        <taxon>Sordariomycetidae</taxon>
        <taxon>Togniniales</taxon>
        <taxon>Togniniaceae</taxon>
        <taxon>Phaeoacremonium</taxon>
    </lineage>
</organism>
<feature type="domain" description="Beta-glucuronidase C-terminal" evidence="1">
    <location>
        <begin position="325"/>
        <end position="429"/>
    </location>
</feature>
<dbReference type="SUPFAM" id="SSF51445">
    <property type="entry name" value="(Trans)glycosidases"/>
    <property type="match status" value="1"/>
</dbReference>
<dbReference type="InterPro" id="IPR013780">
    <property type="entry name" value="Glyco_hydro_b"/>
</dbReference>
<dbReference type="AlphaFoldDB" id="R8BTK4"/>
<name>R8BTK4_PHAM7</name>
<sequence>MPSPNGRGHRDHSIFDLHQNKTTAWPNGKGGGLQSNITFGAPWFDGLGTLNNTKYIMAYALARHRGTNYTNSVEFIQHSLDTMGPDKLQAVEIGNEVDIFAAQNWRNDSYTAQNYAKEAKSNMDLFASNITNLPEGRMFQIFDRSSENDRARWKINKFLNKTEGIVDYSKVQSIAAHYYQGYAGDDLQDMLLNHKNTVKKTNDYFLPFVKAAKDQNWDFIIDEVGSALGSSDAGKDYHLSASLGSAIWTVDWMLHAMSINVTRINMQMGRSFPFAAWQPVTIKGTRAHVLGGWYGHVLVADFIGSDTTCALQVKELGSDNKHVTAYAGYSNGTLAKVVLLNQQLWLQTLNTTRPCETVNLALPGLSGQNVTVKKLTGPSGGALRNITYAGLDWPLRTKGIEVLVKNDTETMQVEDESLSLDIEATQALLLSW</sequence>
<dbReference type="eggNOG" id="ENOG502SNBU">
    <property type="taxonomic scope" value="Eukaryota"/>
</dbReference>
<keyword evidence="3" id="KW-1185">Reference proteome</keyword>
<dbReference type="Pfam" id="PF16862">
    <property type="entry name" value="Glyco_hydro_79C"/>
    <property type="match status" value="1"/>
</dbReference>
<dbReference type="Gene3D" id="2.60.40.1180">
    <property type="entry name" value="Golgi alpha-mannosidase II"/>
    <property type="match status" value="1"/>
</dbReference>
<dbReference type="Proteomes" id="UP000014074">
    <property type="component" value="Unassembled WGS sequence"/>
</dbReference>
<dbReference type="OrthoDB" id="2831684at2759"/>